<dbReference type="InterPro" id="IPR051536">
    <property type="entry name" value="UDG_Type-4/5"/>
</dbReference>
<evidence type="ECO:0000256" key="5">
    <source>
        <dbReference type="ARBA" id="ARBA00022763"/>
    </source>
</evidence>
<evidence type="ECO:0000256" key="1">
    <source>
        <dbReference type="ARBA" id="ARBA00006521"/>
    </source>
</evidence>
<keyword evidence="9" id="KW-0234">DNA repair</keyword>
<name>H5X4K0_9PSEU</name>
<dbReference type="GO" id="GO:0097506">
    <property type="term" value="F:deaminated base DNA N-glycosylase activity"/>
    <property type="evidence" value="ECO:0007669"/>
    <property type="project" value="UniProtKB-ARBA"/>
</dbReference>
<dbReference type="PANTHER" id="PTHR33693:SF9">
    <property type="entry name" value="TYPE-4 URACIL-DNA GLYCOSYLASE"/>
    <property type="match status" value="1"/>
</dbReference>
<reference evidence="11 12" key="1">
    <citation type="journal article" date="2012" name="Stand. Genomic Sci.">
        <title>Genome sequence of the ocean sediment bacterium Saccharomonospora marina type strain (XMU15(T)).</title>
        <authorList>
            <person name="Klenk H.P."/>
            <person name="Lu M."/>
            <person name="Lucas S."/>
            <person name="Lapidus A."/>
            <person name="Copeland A."/>
            <person name="Pitluck S."/>
            <person name="Goodwin L.A."/>
            <person name="Han C."/>
            <person name="Tapia R."/>
            <person name="Brambilla E.M."/>
            <person name="Potter G."/>
            <person name="Land M."/>
            <person name="Ivanova N."/>
            <person name="Rohde M."/>
            <person name="Goker M."/>
            <person name="Detter J.C."/>
            <person name="Li W.J."/>
            <person name="Kyrpides N.C."/>
            <person name="Woyke T."/>
        </authorList>
    </citation>
    <scope>NUCLEOTIDE SEQUENCE [LARGE SCALE GENOMIC DNA]</scope>
    <source>
        <strain evidence="11 12">XMU15</strain>
    </source>
</reference>
<dbReference type="Pfam" id="PF03167">
    <property type="entry name" value="UDG"/>
    <property type="match status" value="1"/>
</dbReference>
<dbReference type="PANTHER" id="PTHR33693">
    <property type="entry name" value="TYPE-5 URACIL-DNA GLYCOSYLASE"/>
    <property type="match status" value="1"/>
</dbReference>
<keyword evidence="3" id="KW-0004">4Fe-4S</keyword>
<dbReference type="STRING" id="882083.SacmaDRAFT_1734"/>
<evidence type="ECO:0000313" key="11">
    <source>
        <dbReference type="EMBL" id="EHR50004.1"/>
    </source>
</evidence>
<dbReference type="RefSeq" id="WP_009153389.1">
    <property type="nucleotide sequence ID" value="NZ_CM001439.1"/>
</dbReference>
<sequence>MNQRSPRGHEGAQHYLPAAADLAALRNAAHGCRGCDLYRDATQAVFGAGPENARVMLVGEVPGDREDRTGEPFVGPAGGLLDRALEESGIDRGVVYVTNAVKHFRFTPAERGSRRIHKKPSRSQVVACKPWLLAELEAVGPEVVVCLGATAAQALLGFDFRVSARRGELLELPGHPGGVNTALATVHPSAVLRAPEEDRRRAYAELTADLRVVAKAI</sequence>
<accession>H5X4K0</accession>
<dbReference type="eggNOG" id="COG1573">
    <property type="taxonomic scope" value="Bacteria"/>
</dbReference>
<evidence type="ECO:0000256" key="2">
    <source>
        <dbReference type="ARBA" id="ARBA00019403"/>
    </source>
</evidence>
<dbReference type="NCBIfam" id="TIGR00758">
    <property type="entry name" value="UDG_fam4"/>
    <property type="match status" value="1"/>
</dbReference>
<keyword evidence="5" id="KW-0227">DNA damage</keyword>
<dbReference type="SMART" id="SM00987">
    <property type="entry name" value="UreE_C"/>
    <property type="match status" value="1"/>
</dbReference>
<evidence type="ECO:0000256" key="9">
    <source>
        <dbReference type="ARBA" id="ARBA00023204"/>
    </source>
</evidence>
<evidence type="ECO:0000256" key="3">
    <source>
        <dbReference type="ARBA" id="ARBA00022485"/>
    </source>
</evidence>
<dbReference type="SUPFAM" id="SSF52141">
    <property type="entry name" value="Uracil-DNA glycosylase-like"/>
    <property type="match status" value="1"/>
</dbReference>
<dbReference type="Proteomes" id="UP000004926">
    <property type="component" value="Chromosome"/>
</dbReference>
<dbReference type="InterPro" id="IPR005273">
    <property type="entry name" value="Ura-DNA_glyco_family4"/>
</dbReference>
<keyword evidence="7" id="KW-0408">Iron</keyword>
<dbReference type="OrthoDB" id="5290748at2"/>
<keyword evidence="6" id="KW-0378">Hydrolase</keyword>
<dbReference type="HOGENOM" id="CLU_044815_1_3_11"/>
<dbReference type="InterPro" id="IPR005122">
    <property type="entry name" value="Uracil-DNA_glycosylase-like"/>
</dbReference>
<evidence type="ECO:0000313" key="12">
    <source>
        <dbReference type="Proteomes" id="UP000004926"/>
    </source>
</evidence>
<evidence type="ECO:0000256" key="8">
    <source>
        <dbReference type="ARBA" id="ARBA00023014"/>
    </source>
</evidence>
<evidence type="ECO:0000256" key="7">
    <source>
        <dbReference type="ARBA" id="ARBA00023004"/>
    </source>
</evidence>
<dbReference type="EMBL" id="CM001439">
    <property type="protein sequence ID" value="EHR50004.1"/>
    <property type="molecule type" value="Genomic_DNA"/>
</dbReference>
<dbReference type="SMART" id="SM00986">
    <property type="entry name" value="UDG"/>
    <property type="match status" value="1"/>
</dbReference>
<feature type="domain" description="Uracil-DNA glycosylase-like" evidence="10">
    <location>
        <begin position="46"/>
        <end position="211"/>
    </location>
</feature>
<keyword evidence="4" id="KW-0479">Metal-binding</keyword>
<gene>
    <name evidence="11" type="ORF">SacmaDRAFT_1734</name>
</gene>
<dbReference type="NCBIfam" id="TIGR03914">
    <property type="entry name" value="UDG_fam_dom"/>
    <property type="match status" value="1"/>
</dbReference>
<dbReference type="CDD" id="cd10030">
    <property type="entry name" value="UDG-F4_TTUDGA_SPO1dp_like"/>
    <property type="match status" value="1"/>
</dbReference>
<proteinExistence type="inferred from homology"/>
<dbReference type="AlphaFoldDB" id="H5X4K0"/>
<dbReference type="InterPro" id="IPR036895">
    <property type="entry name" value="Uracil-DNA_glycosylase-like_sf"/>
</dbReference>
<dbReference type="GO" id="GO:0006281">
    <property type="term" value="P:DNA repair"/>
    <property type="evidence" value="ECO:0007669"/>
    <property type="project" value="UniProtKB-KW"/>
</dbReference>
<dbReference type="GO" id="GO:0051539">
    <property type="term" value="F:4 iron, 4 sulfur cluster binding"/>
    <property type="evidence" value="ECO:0007669"/>
    <property type="project" value="UniProtKB-KW"/>
</dbReference>
<evidence type="ECO:0000259" key="10">
    <source>
        <dbReference type="SMART" id="SM00986"/>
    </source>
</evidence>
<evidence type="ECO:0000256" key="6">
    <source>
        <dbReference type="ARBA" id="ARBA00022801"/>
    </source>
</evidence>
<dbReference type="Gene3D" id="3.40.470.10">
    <property type="entry name" value="Uracil-DNA glycosylase-like domain"/>
    <property type="match status" value="1"/>
</dbReference>
<protein>
    <recommendedName>
        <fullName evidence="2">Type-4 uracil-DNA glycosylase</fullName>
    </recommendedName>
</protein>
<dbReference type="GO" id="GO:0046872">
    <property type="term" value="F:metal ion binding"/>
    <property type="evidence" value="ECO:0007669"/>
    <property type="project" value="UniProtKB-KW"/>
</dbReference>
<evidence type="ECO:0000256" key="4">
    <source>
        <dbReference type="ARBA" id="ARBA00022723"/>
    </source>
</evidence>
<organism evidence="11 12">
    <name type="scientific">Saccharomonospora marina XMU15</name>
    <dbReference type="NCBI Taxonomy" id="882083"/>
    <lineage>
        <taxon>Bacteria</taxon>
        <taxon>Bacillati</taxon>
        <taxon>Actinomycetota</taxon>
        <taxon>Actinomycetes</taxon>
        <taxon>Pseudonocardiales</taxon>
        <taxon>Pseudonocardiaceae</taxon>
        <taxon>Saccharomonospora</taxon>
    </lineage>
</organism>
<keyword evidence="12" id="KW-1185">Reference proteome</keyword>
<comment type="similarity">
    <text evidence="1">Belongs to the uracil-DNA glycosylase (UDG) superfamily. Type 4 (UDGa) family.</text>
</comment>
<keyword evidence="8" id="KW-0411">Iron-sulfur</keyword>